<dbReference type="Proteomes" id="UP000095286">
    <property type="component" value="Unplaced"/>
</dbReference>
<name>A0AC35TS51_9BILA</name>
<evidence type="ECO:0000313" key="2">
    <source>
        <dbReference type="WBParaSite" id="RSKR_0000353200.1"/>
    </source>
</evidence>
<dbReference type="WBParaSite" id="RSKR_0000353200.1">
    <property type="protein sequence ID" value="RSKR_0000353200.1"/>
    <property type="gene ID" value="RSKR_0000353200"/>
</dbReference>
<evidence type="ECO:0000313" key="1">
    <source>
        <dbReference type="Proteomes" id="UP000095286"/>
    </source>
</evidence>
<organism evidence="1 2">
    <name type="scientific">Rhabditophanes sp. KR3021</name>
    <dbReference type="NCBI Taxonomy" id="114890"/>
    <lineage>
        <taxon>Eukaryota</taxon>
        <taxon>Metazoa</taxon>
        <taxon>Ecdysozoa</taxon>
        <taxon>Nematoda</taxon>
        <taxon>Chromadorea</taxon>
        <taxon>Rhabditida</taxon>
        <taxon>Tylenchina</taxon>
        <taxon>Panagrolaimomorpha</taxon>
        <taxon>Strongyloidoidea</taxon>
        <taxon>Alloionematidae</taxon>
        <taxon>Rhabditophanes</taxon>
    </lineage>
</organism>
<reference evidence="2" key="1">
    <citation type="submission" date="2016-11" db="UniProtKB">
        <authorList>
            <consortium name="WormBaseParasite"/>
        </authorList>
    </citation>
    <scope>IDENTIFICATION</scope>
    <source>
        <strain evidence="2">KR3021</strain>
    </source>
</reference>
<accession>A0AC35TS51</accession>
<protein>
    <submittedName>
        <fullName evidence="2">IgGFc_binding domain-containing protein</fullName>
    </submittedName>
</protein>
<proteinExistence type="predicted"/>
<sequence length="482" mass="54409">MQNYIYSLLVLLSFSYVINAADSDGKDFVFSFIESYDDTSAFTSLSAIIIPSYNDSICTFKYTQASDKQVVSIQTKALYGKTNEIFLPFEQVILKAEYVFNHFKNFEANDFRLFASCTEEVKLLARYQDPYYMNGDMYVVPSIPNAGNKYIFSVPTQTYPVKGFISILPISQENNITLTIVGYVNGVLFSNETTEYDTTIGKPQHYITIMPLNIDNYNSSISISANMNFMLTYVTPIAATSNNEDDGSCGKTCGNNYVAFMPVPVVSKKCNQLLSSPDLRLMTNDFTTRLHISPPSVDYNCNEDFSMDVYDKEGNVDHKVISKTGLSLISLVDQSEIGSSTNAGEMPVYRFGSILNHPDNLTAYGHFAHYVPSVQEWVTGKTQFYTLAKNCFIEFYADQDGSNTDFIKLDGLFLSKYPYTSNKMNYFKRSYGHIIVPVSGYGLHTFENGGKYVMYVICKTAYAKYDSSGYLTGFNRRKPKFF</sequence>